<name>J9EUH6_WUCBA</name>
<dbReference type="EMBL" id="ADBV01000983">
    <property type="protein sequence ID" value="EJW85823.1"/>
    <property type="molecule type" value="Genomic_DNA"/>
</dbReference>
<feature type="transmembrane region" description="Helical" evidence="5">
    <location>
        <begin position="284"/>
        <end position="308"/>
    </location>
</feature>
<evidence type="ECO:0000313" key="7">
    <source>
        <dbReference type="Proteomes" id="UP000004810"/>
    </source>
</evidence>
<sequence length="414" mass="44492">MWVIYPLGQDNNMGWHQIIPLSIEVSRIIELSIMKAGALGYPKMEVSCYEGNSHIIAMLSRLSCGSSLQLPNSVAVAFRYFSKTTYNTARYAGRRVAEGNYGFGNATRTSLKERLLGPTTGKPYTYGSAAVAGASLLGIGALCYYGLGLSKEGQSILVQSGTWPTYVRDRIKATYGYLFASLGITAVSAVAASRSCHISRLIMGSPFISMAAVMASSIAVSLIDYDNTLLKHAAWVLHAGLMGTFIGPICLMGGPLAMRAAWYTAAIVAGLSTIAFTAPSEKFLMMGGALAMALGVVFASSIGTFFLPSTSALGASLMSISIYGGLILFSLFLLFDTQFVIKRAHMYPISGTSEERIYKTGYYGSIGAGYYDVATPKLRRFDPINAQLSIYADVLNIFIRLATILMGMQSGRKR</sequence>
<evidence type="ECO:0000256" key="2">
    <source>
        <dbReference type="ARBA" id="ARBA00022692"/>
    </source>
</evidence>
<dbReference type="PANTHER" id="PTHR23291">
    <property type="entry name" value="BAX INHIBITOR-RELATED"/>
    <property type="match status" value="1"/>
</dbReference>
<dbReference type="Proteomes" id="UP000004810">
    <property type="component" value="Unassembled WGS sequence"/>
</dbReference>
<evidence type="ECO:0000256" key="4">
    <source>
        <dbReference type="ARBA" id="ARBA00023136"/>
    </source>
</evidence>
<feature type="transmembrane region" description="Helical" evidence="5">
    <location>
        <begin position="260"/>
        <end position="278"/>
    </location>
</feature>
<feature type="transmembrane region" description="Helical" evidence="5">
    <location>
        <begin position="204"/>
        <end position="223"/>
    </location>
</feature>
<keyword evidence="4 5" id="KW-0472">Membrane</keyword>
<feature type="transmembrane region" description="Helical" evidence="5">
    <location>
        <begin position="174"/>
        <end position="192"/>
    </location>
</feature>
<dbReference type="AlphaFoldDB" id="J9EUH6"/>
<evidence type="ECO:0000313" key="6">
    <source>
        <dbReference type="EMBL" id="EJW85823.1"/>
    </source>
</evidence>
<gene>
    <name evidence="6" type="ORF">WUBG_03266</name>
</gene>
<dbReference type="PANTHER" id="PTHR23291:SF112">
    <property type="entry name" value="GROWTH HORMONE-INDUCIBLE TRANSMEMBRANE PROTEIN"/>
    <property type="match status" value="1"/>
</dbReference>
<keyword evidence="3 5" id="KW-1133">Transmembrane helix</keyword>
<feature type="transmembrane region" description="Helical" evidence="5">
    <location>
        <begin position="320"/>
        <end position="341"/>
    </location>
</feature>
<reference evidence="7" key="1">
    <citation type="submission" date="2012-08" db="EMBL/GenBank/DDBJ databases">
        <title>The Genome Sequence of Wuchereria bancrofti.</title>
        <authorList>
            <person name="Nutman T.B."/>
            <person name="Fink D.L."/>
            <person name="Russ C."/>
            <person name="Young S."/>
            <person name="Zeng Q."/>
            <person name="Koehrsen M."/>
            <person name="Alvarado L."/>
            <person name="Berlin A."/>
            <person name="Chapman S.B."/>
            <person name="Chen Z."/>
            <person name="Freedman E."/>
            <person name="Gellesch M."/>
            <person name="Goldberg J."/>
            <person name="Griggs A."/>
            <person name="Gujja S."/>
            <person name="Heilman E.R."/>
            <person name="Heiman D."/>
            <person name="Hepburn T."/>
            <person name="Howarth C."/>
            <person name="Jen D."/>
            <person name="Larson L."/>
            <person name="Lewis B."/>
            <person name="Mehta T."/>
            <person name="Park D."/>
            <person name="Pearson M."/>
            <person name="Roberts A."/>
            <person name="Saif S."/>
            <person name="Shea T."/>
            <person name="Shenoy N."/>
            <person name="Sisk P."/>
            <person name="Stolte C."/>
            <person name="Sykes S."/>
            <person name="Walk T."/>
            <person name="White J."/>
            <person name="Yandava C."/>
            <person name="Haas B."/>
            <person name="Henn M.R."/>
            <person name="Nusbaum C."/>
            <person name="Birren B."/>
        </authorList>
    </citation>
    <scope>NUCLEOTIDE SEQUENCE [LARGE SCALE GENOMIC DNA]</scope>
    <source>
        <strain evidence="7">NA</strain>
    </source>
</reference>
<evidence type="ECO:0000256" key="3">
    <source>
        <dbReference type="ARBA" id="ARBA00022989"/>
    </source>
</evidence>
<evidence type="ECO:0000256" key="5">
    <source>
        <dbReference type="SAM" id="Phobius"/>
    </source>
</evidence>
<dbReference type="Pfam" id="PF01027">
    <property type="entry name" value="Bax1-I"/>
    <property type="match status" value="1"/>
</dbReference>
<comment type="caution">
    <text evidence="6">The sequence shown here is derived from an EMBL/GenBank/DDBJ whole genome shotgun (WGS) entry which is preliminary data.</text>
</comment>
<keyword evidence="2 5" id="KW-0812">Transmembrane</keyword>
<dbReference type="GO" id="GO:0005743">
    <property type="term" value="C:mitochondrial inner membrane"/>
    <property type="evidence" value="ECO:0007669"/>
    <property type="project" value="TreeGrafter"/>
</dbReference>
<accession>J9EUH6</accession>
<feature type="transmembrane region" description="Helical" evidence="5">
    <location>
        <begin position="235"/>
        <end position="253"/>
    </location>
</feature>
<evidence type="ECO:0008006" key="8">
    <source>
        <dbReference type="Google" id="ProtNLM"/>
    </source>
</evidence>
<evidence type="ECO:0000256" key="1">
    <source>
        <dbReference type="ARBA" id="ARBA00004141"/>
    </source>
</evidence>
<proteinExistence type="predicted"/>
<organism evidence="6 7">
    <name type="scientific">Wuchereria bancrofti</name>
    <dbReference type="NCBI Taxonomy" id="6293"/>
    <lineage>
        <taxon>Eukaryota</taxon>
        <taxon>Metazoa</taxon>
        <taxon>Ecdysozoa</taxon>
        <taxon>Nematoda</taxon>
        <taxon>Chromadorea</taxon>
        <taxon>Rhabditida</taxon>
        <taxon>Spirurina</taxon>
        <taxon>Spiruromorpha</taxon>
        <taxon>Filarioidea</taxon>
        <taxon>Onchocercidae</taxon>
        <taxon>Wuchereria</taxon>
    </lineage>
</organism>
<protein>
    <recommendedName>
        <fullName evidence="8">Growth hormone-inducible transmembrane protein</fullName>
    </recommendedName>
</protein>
<comment type="subcellular location">
    <subcellularLocation>
        <location evidence="1">Membrane</location>
        <topology evidence="1">Multi-pass membrane protein</topology>
    </subcellularLocation>
</comment>
<feature type="transmembrane region" description="Helical" evidence="5">
    <location>
        <begin position="124"/>
        <end position="147"/>
    </location>
</feature>
<dbReference type="InterPro" id="IPR006214">
    <property type="entry name" value="Bax_inhibitor_1-related"/>
</dbReference>